<keyword evidence="6 10" id="KW-0472">Membrane</keyword>
<evidence type="ECO:0000256" key="2">
    <source>
        <dbReference type="ARBA" id="ARBA00010992"/>
    </source>
</evidence>
<dbReference type="Gene3D" id="1.20.1250.20">
    <property type="entry name" value="MFS general substrate transporter like domains"/>
    <property type="match status" value="1"/>
</dbReference>
<feature type="transmembrane region" description="Helical" evidence="10">
    <location>
        <begin position="108"/>
        <end position="126"/>
    </location>
</feature>
<comment type="subcellular location">
    <subcellularLocation>
        <location evidence="1">Membrane</location>
        <topology evidence="1">Multi-pass membrane protein</topology>
    </subcellularLocation>
</comment>
<evidence type="ECO:0000256" key="5">
    <source>
        <dbReference type="ARBA" id="ARBA00022989"/>
    </source>
</evidence>
<dbReference type="InterPro" id="IPR036259">
    <property type="entry name" value="MFS_trans_sf"/>
</dbReference>
<dbReference type="PROSITE" id="PS00217">
    <property type="entry name" value="SUGAR_TRANSPORT_2"/>
    <property type="match status" value="1"/>
</dbReference>
<dbReference type="Pfam" id="PF00083">
    <property type="entry name" value="Sugar_tr"/>
    <property type="match status" value="1"/>
</dbReference>
<dbReference type="PROSITE" id="PS00216">
    <property type="entry name" value="SUGAR_TRANSPORT_1"/>
    <property type="match status" value="2"/>
</dbReference>
<keyword evidence="3 8" id="KW-0813">Transport</keyword>
<dbReference type="InterPro" id="IPR003663">
    <property type="entry name" value="Sugar/inositol_transpt"/>
</dbReference>
<feature type="transmembrane region" description="Helical" evidence="10">
    <location>
        <begin position="291"/>
        <end position="307"/>
    </location>
</feature>
<dbReference type="NCBIfam" id="TIGR00879">
    <property type="entry name" value="SP"/>
    <property type="match status" value="1"/>
</dbReference>
<dbReference type="PANTHER" id="PTHR48022:SF81">
    <property type="entry name" value="MAJOR FACILITATOR SUPERFAMILY (MFS) PROFILE DOMAIN-CONTAINING PROTEIN"/>
    <property type="match status" value="1"/>
</dbReference>
<feature type="transmembrane region" description="Helical" evidence="10">
    <location>
        <begin position="362"/>
        <end position="384"/>
    </location>
</feature>
<keyword evidence="4 10" id="KW-0812">Transmembrane</keyword>
<feature type="transmembrane region" description="Helical" evidence="10">
    <location>
        <begin position="432"/>
        <end position="449"/>
    </location>
</feature>
<comment type="similarity">
    <text evidence="2 8">Belongs to the major facilitator superfamily. Sugar transporter (TC 2.A.1.1) family.</text>
</comment>
<evidence type="ECO:0000256" key="6">
    <source>
        <dbReference type="ARBA" id="ARBA00023136"/>
    </source>
</evidence>
<feature type="domain" description="Major facilitator superfamily (MFS) profile" evidence="11">
    <location>
        <begin position="35"/>
        <end position="486"/>
    </location>
</feature>
<keyword evidence="13" id="KW-1185">Reference proteome</keyword>
<dbReference type="GO" id="GO:0016020">
    <property type="term" value="C:membrane"/>
    <property type="evidence" value="ECO:0007669"/>
    <property type="project" value="UniProtKB-SubCell"/>
</dbReference>
<dbReference type="InterPro" id="IPR005828">
    <property type="entry name" value="MFS_sugar_transport-like"/>
</dbReference>
<dbReference type="EMBL" id="JAPEVB010000001">
    <property type="protein sequence ID" value="KAJ4397612.1"/>
    <property type="molecule type" value="Genomic_DNA"/>
</dbReference>
<evidence type="ECO:0000313" key="12">
    <source>
        <dbReference type="EMBL" id="KAJ4397612.1"/>
    </source>
</evidence>
<gene>
    <name evidence="12" type="ORF">N0V93_001845</name>
</gene>
<evidence type="ECO:0000256" key="9">
    <source>
        <dbReference type="SAM" id="MobiDB-lite"/>
    </source>
</evidence>
<feature type="transmembrane region" description="Helical" evidence="10">
    <location>
        <begin position="396"/>
        <end position="420"/>
    </location>
</feature>
<dbReference type="OrthoDB" id="508119at2759"/>
<feature type="transmembrane region" description="Helical" evidence="10">
    <location>
        <begin position="33"/>
        <end position="62"/>
    </location>
</feature>
<feature type="transmembrane region" description="Helical" evidence="10">
    <location>
        <begin position="208"/>
        <end position="225"/>
    </location>
</feature>
<feature type="transmembrane region" description="Helical" evidence="10">
    <location>
        <begin position="171"/>
        <end position="188"/>
    </location>
</feature>
<dbReference type="AlphaFoldDB" id="A0A9W8Z2F4"/>
<proteinExistence type="inferred from homology"/>
<feature type="transmembrane region" description="Helical" evidence="10">
    <location>
        <begin position="82"/>
        <end position="101"/>
    </location>
</feature>
<dbReference type="SUPFAM" id="SSF103473">
    <property type="entry name" value="MFS general substrate transporter"/>
    <property type="match status" value="1"/>
</dbReference>
<dbReference type="GO" id="GO:0005351">
    <property type="term" value="F:carbohydrate:proton symporter activity"/>
    <property type="evidence" value="ECO:0007669"/>
    <property type="project" value="TreeGrafter"/>
</dbReference>
<protein>
    <recommendedName>
        <fullName evidence="11">Major facilitator superfamily (MFS) profile domain-containing protein</fullName>
    </recommendedName>
</protein>
<evidence type="ECO:0000256" key="7">
    <source>
        <dbReference type="ARBA" id="ARBA00023180"/>
    </source>
</evidence>
<evidence type="ECO:0000256" key="10">
    <source>
        <dbReference type="SAM" id="Phobius"/>
    </source>
</evidence>
<comment type="caution">
    <text evidence="12">The sequence shown here is derived from an EMBL/GenBank/DDBJ whole genome shotgun (WGS) entry which is preliminary data.</text>
</comment>
<dbReference type="PANTHER" id="PTHR48022">
    <property type="entry name" value="PLASTIDIC GLUCOSE TRANSPORTER 4"/>
    <property type="match status" value="1"/>
</dbReference>
<dbReference type="Proteomes" id="UP001140453">
    <property type="component" value="Unassembled WGS sequence"/>
</dbReference>
<dbReference type="InterPro" id="IPR050360">
    <property type="entry name" value="MFS_Sugar_Transporters"/>
</dbReference>
<dbReference type="InterPro" id="IPR020846">
    <property type="entry name" value="MFS_dom"/>
</dbReference>
<name>A0A9W8Z2F4_9PEZI</name>
<keyword evidence="5 10" id="KW-1133">Transmembrane helix</keyword>
<evidence type="ECO:0000256" key="8">
    <source>
        <dbReference type="RuleBase" id="RU003346"/>
    </source>
</evidence>
<reference evidence="12" key="1">
    <citation type="submission" date="2022-10" db="EMBL/GenBank/DDBJ databases">
        <title>Tapping the CABI collections for fungal endophytes: first genome assemblies for Collariella, Neodidymelliopsis, Ascochyta clinopodiicola, Didymella pomorum, Didymosphaeria variabile, Neocosmospora piperis and Neocucurbitaria cava.</title>
        <authorList>
            <person name="Hill R."/>
        </authorList>
    </citation>
    <scope>NUCLEOTIDE SEQUENCE</scope>
    <source>
        <strain evidence="12">IMI 355082</strain>
    </source>
</reference>
<dbReference type="FunFam" id="1.20.1250.20:FF:000026">
    <property type="entry name" value="MFS quinate transporter QutD"/>
    <property type="match status" value="1"/>
</dbReference>
<dbReference type="PROSITE" id="PS50850">
    <property type="entry name" value="MFS"/>
    <property type="match status" value="1"/>
</dbReference>
<evidence type="ECO:0000259" key="11">
    <source>
        <dbReference type="PROSITE" id="PS50850"/>
    </source>
</evidence>
<accession>A0A9W8Z2F4</accession>
<feature type="transmembrane region" description="Helical" evidence="10">
    <location>
        <begin position="138"/>
        <end position="159"/>
    </location>
</feature>
<feature type="region of interest" description="Disordered" evidence="9">
    <location>
        <begin position="535"/>
        <end position="556"/>
    </location>
</feature>
<organism evidence="12 13">
    <name type="scientific">Gnomoniopsis smithogilvyi</name>
    <dbReference type="NCBI Taxonomy" id="1191159"/>
    <lineage>
        <taxon>Eukaryota</taxon>
        <taxon>Fungi</taxon>
        <taxon>Dikarya</taxon>
        <taxon>Ascomycota</taxon>
        <taxon>Pezizomycotina</taxon>
        <taxon>Sordariomycetes</taxon>
        <taxon>Sordariomycetidae</taxon>
        <taxon>Diaporthales</taxon>
        <taxon>Gnomoniaceae</taxon>
        <taxon>Gnomoniopsis</taxon>
    </lineage>
</organism>
<feature type="transmembrane region" description="Helical" evidence="10">
    <location>
        <begin position="461"/>
        <end position="482"/>
    </location>
</feature>
<sequence length="556" mass="60570">MASASPTAGPGQVAPKVAATTVWQDIQHHRKAYWLTVVASFGGMLFGWDTGLIGGVLTMGGFQHSFNLDKNSSDFANLSGNIVSVLQGGCFFGAMSSFWLSDKVGRKWALILADLIFIVGSIIQTTSAINTTSLSQLYVGRFVGGFGVGLISAVVPTYVGENANREIRGRCIGCMQLFNVTGIMLSYFVNYGVSRQITDATDSAQWRIPFALQMLPGALLLLVFFQNESPRWLVEKNRLAEAKHALAHVRGLPEDDVAVTEELEEIVADFEGKDRLSLGKQVKAACSSKKMFYQTSFGVILMFWQQWTGTNSINYYSPQIFQSIGLSSSSAGLFATGIYGVVKVVFTSLALMFGVEQAGRKWSLILGAAGQAFAMFYIGCNQAIHPTDKSLSGNNIFSIICVYLFVVFYSFGWGPIPFILSSECSPNHVRSLVMAASLMTQWLFNFIIAKLTPIMLAQITYGTYLLFGACCVLMLIYAIFCVPETKGVPLESVGLLFEGNIIAGATKDTVSRARAKKLRDHHLAGSVARRVNIDDGKLGDDEEQGGEIGHYEDARN</sequence>
<evidence type="ECO:0000256" key="4">
    <source>
        <dbReference type="ARBA" id="ARBA00022692"/>
    </source>
</evidence>
<dbReference type="InterPro" id="IPR005829">
    <property type="entry name" value="Sugar_transporter_CS"/>
</dbReference>
<keyword evidence="7" id="KW-0325">Glycoprotein</keyword>
<dbReference type="PRINTS" id="PR00171">
    <property type="entry name" value="SUGRTRNSPORT"/>
</dbReference>
<evidence type="ECO:0000256" key="1">
    <source>
        <dbReference type="ARBA" id="ARBA00004141"/>
    </source>
</evidence>
<evidence type="ECO:0000313" key="13">
    <source>
        <dbReference type="Proteomes" id="UP001140453"/>
    </source>
</evidence>
<feature type="transmembrane region" description="Helical" evidence="10">
    <location>
        <begin position="331"/>
        <end position="355"/>
    </location>
</feature>
<evidence type="ECO:0000256" key="3">
    <source>
        <dbReference type="ARBA" id="ARBA00022448"/>
    </source>
</evidence>